<name>A0ABN9YF38_9DINO</name>
<evidence type="ECO:0000256" key="1">
    <source>
        <dbReference type="SAM" id="MobiDB-lite"/>
    </source>
</evidence>
<comment type="caution">
    <text evidence="2">The sequence shown here is derived from an EMBL/GenBank/DDBJ whole genome shotgun (WGS) entry which is preliminary data.</text>
</comment>
<feature type="non-terminal residue" evidence="2">
    <location>
        <position position="153"/>
    </location>
</feature>
<accession>A0ABN9YF38</accession>
<evidence type="ECO:0000313" key="2">
    <source>
        <dbReference type="EMBL" id="CAK0911447.1"/>
    </source>
</evidence>
<sequence>VGSSKPLAPALPQEVEETVVDWADAAVEGAEAPGSPGSAAPPEDDGKGSGEDCSDDSPEHDVDDDIDMQVQNRISKASDAFVATLDLSATTQGMATLGSLGAWEDGGDGGDGAWEDGSATASVPWYFQNAAGHIWWCVAYRGRLTWRHDSQAR</sequence>
<gene>
    <name evidence="2" type="ORF">PCOR1329_LOCUS85316</name>
</gene>
<dbReference type="Proteomes" id="UP001189429">
    <property type="component" value="Unassembled WGS sequence"/>
</dbReference>
<proteinExistence type="predicted"/>
<keyword evidence="3" id="KW-1185">Reference proteome</keyword>
<feature type="region of interest" description="Disordered" evidence="1">
    <location>
        <begin position="24"/>
        <end position="66"/>
    </location>
</feature>
<feature type="compositionally biased region" description="Acidic residues" evidence="1">
    <location>
        <begin position="52"/>
        <end position="66"/>
    </location>
</feature>
<protein>
    <submittedName>
        <fullName evidence="2">Uncharacterized protein</fullName>
    </submittedName>
</protein>
<evidence type="ECO:0000313" key="3">
    <source>
        <dbReference type="Proteomes" id="UP001189429"/>
    </source>
</evidence>
<organism evidence="2 3">
    <name type="scientific">Prorocentrum cordatum</name>
    <dbReference type="NCBI Taxonomy" id="2364126"/>
    <lineage>
        <taxon>Eukaryota</taxon>
        <taxon>Sar</taxon>
        <taxon>Alveolata</taxon>
        <taxon>Dinophyceae</taxon>
        <taxon>Prorocentrales</taxon>
        <taxon>Prorocentraceae</taxon>
        <taxon>Prorocentrum</taxon>
    </lineage>
</organism>
<reference evidence="2" key="1">
    <citation type="submission" date="2023-10" db="EMBL/GenBank/DDBJ databases">
        <authorList>
            <person name="Chen Y."/>
            <person name="Shah S."/>
            <person name="Dougan E. K."/>
            <person name="Thang M."/>
            <person name="Chan C."/>
        </authorList>
    </citation>
    <scope>NUCLEOTIDE SEQUENCE [LARGE SCALE GENOMIC DNA]</scope>
</reference>
<dbReference type="EMBL" id="CAUYUJ010022579">
    <property type="protein sequence ID" value="CAK0911447.1"/>
    <property type="molecule type" value="Genomic_DNA"/>
</dbReference>
<feature type="non-terminal residue" evidence="2">
    <location>
        <position position="1"/>
    </location>
</feature>
<feature type="compositionally biased region" description="Low complexity" evidence="1">
    <location>
        <begin position="28"/>
        <end position="41"/>
    </location>
</feature>